<dbReference type="Pfam" id="PF07690">
    <property type="entry name" value="MFS_1"/>
    <property type="match status" value="1"/>
</dbReference>
<feature type="compositionally biased region" description="Acidic residues" evidence="6">
    <location>
        <begin position="507"/>
        <end position="517"/>
    </location>
</feature>
<proteinExistence type="predicted"/>
<dbReference type="PANTHER" id="PTHR23506:SF26">
    <property type="entry name" value="MFS-TYPE TRANSPORTER SLC18B1"/>
    <property type="match status" value="1"/>
</dbReference>
<dbReference type="InterPro" id="IPR020846">
    <property type="entry name" value="MFS_dom"/>
</dbReference>
<feature type="transmembrane region" description="Helical" evidence="7">
    <location>
        <begin position="79"/>
        <end position="103"/>
    </location>
</feature>
<feature type="transmembrane region" description="Helical" evidence="7">
    <location>
        <begin position="174"/>
        <end position="197"/>
    </location>
</feature>
<feature type="transmembrane region" description="Helical" evidence="7">
    <location>
        <begin position="465"/>
        <end position="485"/>
    </location>
</feature>
<evidence type="ECO:0000256" key="4">
    <source>
        <dbReference type="ARBA" id="ARBA00022989"/>
    </source>
</evidence>
<evidence type="ECO:0000256" key="1">
    <source>
        <dbReference type="ARBA" id="ARBA00004141"/>
    </source>
</evidence>
<dbReference type="Gene3D" id="1.20.1250.20">
    <property type="entry name" value="MFS general substrate transporter like domains"/>
    <property type="match status" value="2"/>
</dbReference>
<feature type="compositionally biased region" description="Basic residues" evidence="6">
    <location>
        <begin position="544"/>
        <end position="568"/>
    </location>
</feature>
<organism evidence="9 10">
    <name type="scientific">Tigriopus californicus</name>
    <name type="common">Marine copepod</name>
    <dbReference type="NCBI Taxonomy" id="6832"/>
    <lineage>
        <taxon>Eukaryota</taxon>
        <taxon>Metazoa</taxon>
        <taxon>Ecdysozoa</taxon>
        <taxon>Arthropoda</taxon>
        <taxon>Crustacea</taxon>
        <taxon>Multicrustacea</taxon>
        <taxon>Hexanauplia</taxon>
        <taxon>Copepoda</taxon>
        <taxon>Harpacticoida</taxon>
        <taxon>Harpacticidae</taxon>
        <taxon>Tigriopus</taxon>
    </lineage>
</organism>
<evidence type="ECO:0000256" key="6">
    <source>
        <dbReference type="SAM" id="MobiDB-lite"/>
    </source>
</evidence>
<dbReference type="AlphaFoldDB" id="A0A553P028"/>
<feature type="domain" description="Major facilitator superfamily (MFS) profile" evidence="8">
    <location>
        <begin position="81"/>
        <end position="489"/>
    </location>
</feature>
<feature type="transmembrane region" description="Helical" evidence="7">
    <location>
        <begin position="147"/>
        <end position="168"/>
    </location>
</feature>
<dbReference type="PROSITE" id="PS50850">
    <property type="entry name" value="MFS"/>
    <property type="match status" value="1"/>
</dbReference>
<keyword evidence="3 7" id="KW-0812">Transmembrane</keyword>
<dbReference type="EMBL" id="VCGU01000009">
    <property type="protein sequence ID" value="TRY71035.1"/>
    <property type="molecule type" value="Genomic_DNA"/>
</dbReference>
<reference evidence="9 10" key="1">
    <citation type="journal article" date="2018" name="Nat. Ecol. Evol.">
        <title>Genomic signatures of mitonuclear coevolution across populations of Tigriopus californicus.</title>
        <authorList>
            <person name="Barreto F.S."/>
            <person name="Watson E.T."/>
            <person name="Lima T.G."/>
            <person name="Willett C.S."/>
            <person name="Edmands S."/>
            <person name="Li W."/>
            <person name="Burton R.S."/>
        </authorList>
    </citation>
    <scope>NUCLEOTIDE SEQUENCE [LARGE SCALE GENOMIC DNA]</scope>
    <source>
        <strain evidence="9 10">San Diego</strain>
    </source>
</reference>
<evidence type="ECO:0000313" key="9">
    <source>
        <dbReference type="EMBL" id="TRY71035.1"/>
    </source>
</evidence>
<feature type="compositionally biased region" description="Polar residues" evidence="6">
    <location>
        <begin position="524"/>
        <end position="537"/>
    </location>
</feature>
<dbReference type="Proteomes" id="UP000318571">
    <property type="component" value="Chromosome 9"/>
</dbReference>
<evidence type="ECO:0000256" key="2">
    <source>
        <dbReference type="ARBA" id="ARBA00022448"/>
    </source>
</evidence>
<dbReference type="SUPFAM" id="SSF103473">
    <property type="entry name" value="MFS general substrate transporter"/>
    <property type="match status" value="1"/>
</dbReference>
<feature type="transmembrane region" description="Helical" evidence="7">
    <location>
        <begin position="282"/>
        <end position="303"/>
    </location>
</feature>
<feature type="compositionally biased region" description="Polar residues" evidence="6">
    <location>
        <begin position="60"/>
        <end position="69"/>
    </location>
</feature>
<evidence type="ECO:0000256" key="7">
    <source>
        <dbReference type="SAM" id="Phobius"/>
    </source>
</evidence>
<comment type="caution">
    <text evidence="9">The sequence shown here is derived from an EMBL/GenBank/DDBJ whole genome shotgun (WGS) entry which is preliminary data.</text>
</comment>
<dbReference type="InterPro" id="IPR011701">
    <property type="entry name" value="MFS"/>
</dbReference>
<feature type="compositionally biased region" description="Basic and acidic residues" evidence="6">
    <location>
        <begin position="12"/>
        <end position="24"/>
    </location>
</feature>
<keyword evidence="5 7" id="KW-0472">Membrane</keyword>
<dbReference type="PANTHER" id="PTHR23506">
    <property type="entry name" value="GH10249P"/>
    <property type="match status" value="1"/>
</dbReference>
<feature type="region of interest" description="Disordered" evidence="6">
    <location>
        <begin position="497"/>
        <end position="581"/>
    </location>
</feature>
<dbReference type="STRING" id="6832.A0A553P028"/>
<feature type="transmembrane region" description="Helical" evidence="7">
    <location>
        <begin position="360"/>
        <end position="381"/>
    </location>
</feature>
<dbReference type="InterPro" id="IPR050930">
    <property type="entry name" value="MFS_Vesicular_Transporter"/>
</dbReference>
<feature type="transmembrane region" description="Helical" evidence="7">
    <location>
        <begin position="115"/>
        <end position="135"/>
    </location>
</feature>
<evidence type="ECO:0000256" key="3">
    <source>
        <dbReference type="ARBA" id="ARBA00022692"/>
    </source>
</evidence>
<protein>
    <recommendedName>
        <fullName evidence="8">Major facilitator superfamily (MFS) profile domain-containing protein</fullName>
    </recommendedName>
</protein>
<accession>A0A553P028</accession>
<evidence type="ECO:0000256" key="5">
    <source>
        <dbReference type="ARBA" id="ARBA00023136"/>
    </source>
</evidence>
<dbReference type="GO" id="GO:0016020">
    <property type="term" value="C:membrane"/>
    <property type="evidence" value="ECO:0007669"/>
    <property type="project" value="UniProtKB-SubCell"/>
</dbReference>
<comment type="subcellular location">
    <subcellularLocation>
        <location evidence="1">Membrane</location>
        <topology evidence="1">Multi-pass membrane protein</topology>
    </subcellularLocation>
</comment>
<dbReference type="GO" id="GO:0022857">
    <property type="term" value="F:transmembrane transporter activity"/>
    <property type="evidence" value="ECO:0007669"/>
    <property type="project" value="InterPro"/>
</dbReference>
<dbReference type="OMA" id="FIIGTNC"/>
<keyword evidence="2" id="KW-0813">Transport</keyword>
<feature type="transmembrane region" description="Helical" evidence="7">
    <location>
        <begin position="218"/>
        <end position="237"/>
    </location>
</feature>
<sequence>MPDSETTPLLHKSNEEASRVRLSPDSDSSIPRVLNSEVDAADVEEYHGSEGTDGTVVTEDYSSSNVPEESSPAITTRQYLIVTVLLIATLTSSFAVCLFPPFFPKIAEEKGCSATAYGFIIGTNCLTSFIVTPFIGKNLRIIGLRFALIVGMFTGGVCCFLSGFLEFFSPDWSFVALAVLIRVIHATGNALVITATFTYSSIEFSNSVGQIFSLTRTAMNLAQLFGPSIGGLIYGFGGFYVPFVFMGSVQIIMSLVSIPLLPQCRSSSPQMRAYRFNRPVTIPNMLSIPLIWFSFISFIAATACNGFLSINLEPQVLRTFDLSPFYVGLLFGLKDGANSIASPIWGYLCDKSRHSSVKPYIVLSALTTGASFFLLGGSNVIGIHLGLKLPLVITALSLNGVGIGGEQVAGIVDALNEASNAGYPNDPSMHGLIAGLWSSLSGAGRFVSRAGSGFLVDHFGFDQTAALATGLQGLLAGVTLAYVLLCECRVQIRGSARKRSTRWESSGSEDESDENGDENPPVFRSNNPTQGHSSRSVQIDIPPNRRHRRPRAYTQPKRPHSHRERRHSTPSYGDYLAASID</sequence>
<dbReference type="InterPro" id="IPR036259">
    <property type="entry name" value="MFS_trans_sf"/>
</dbReference>
<dbReference type="OrthoDB" id="446368at2759"/>
<name>A0A553P028_TIGCA</name>
<evidence type="ECO:0000313" key="10">
    <source>
        <dbReference type="Proteomes" id="UP000318571"/>
    </source>
</evidence>
<feature type="region of interest" description="Disordered" evidence="6">
    <location>
        <begin position="1"/>
        <end position="69"/>
    </location>
</feature>
<gene>
    <name evidence="9" type="ORF">TCAL_08917</name>
</gene>
<keyword evidence="10" id="KW-1185">Reference proteome</keyword>
<keyword evidence="4 7" id="KW-1133">Transmembrane helix</keyword>
<evidence type="ECO:0000259" key="8">
    <source>
        <dbReference type="PROSITE" id="PS50850"/>
    </source>
</evidence>